<comment type="caution">
    <text evidence="2">The sequence shown here is derived from an EMBL/GenBank/DDBJ whole genome shotgun (WGS) entry which is preliminary data.</text>
</comment>
<dbReference type="OrthoDB" id="9813525at2"/>
<feature type="transmembrane region" description="Helical" evidence="1">
    <location>
        <begin position="6"/>
        <end position="27"/>
    </location>
</feature>
<reference evidence="2 3" key="1">
    <citation type="journal article" date="2017" name="Int. J. Syst. Evol. Microbiol.">
        <title>Desulfovibrio senegalensis sp. nov., a mesophilic sulfate reducer isolated from marine sediment.</title>
        <authorList>
            <person name="Thioye A."/>
            <person name="Gam Z.B.A."/>
            <person name="Mbengue M."/>
            <person name="Cayol J.L."/>
            <person name="Joseph-Bartoli M."/>
            <person name="Toure-Kane C."/>
            <person name="Labat M."/>
        </authorList>
    </citation>
    <scope>NUCLEOTIDE SEQUENCE [LARGE SCALE GENOMIC DNA]</scope>
    <source>
        <strain evidence="2 3">DSM 101509</strain>
    </source>
</reference>
<proteinExistence type="predicted"/>
<evidence type="ECO:0000313" key="2">
    <source>
        <dbReference type="EMBL" id="KAB1440798.1"/>
    </source>
</evidence>
<keyword evidence="1" id="KW-1133">Transmembrane helix</keyword>
<evidence type="ECO:0000313" key="3">
    <source>
        <dbReference type="Proteomes" id="UP000438699"/>
    </source>
</evidence>
<evidence type="ECO:0000256" key="1">
    <source>
        <dbReference type="SAM" id="Phobius"/>
    </source>
</evidence>
<dbReference type="EMBL" id="WAIE01000006">
    <property type="protein sequence ID" value="KAB1440798.1"/>
    <property type="molecule type" value="Genomic_DNA"/>
</dbReference>
<keyword evidence="1" id="KW-0472">Membrane</keyword>
<keyword evidence="3" id="KW-1185">Reference proteome</keyword>
<dbReference type="InterPro" id="IPR021279">
    <property type="entry name" value="DUF2721"/>
</dbReference>
<keyword evidence="1" id="KW-0812">Transmembrane</keyword>
<protein>
    <submittedName>
        <fullName evidence="2">DUF2721 domain-containing protein</fullName>
    </submittedName>
</protein>
<dbReference type="RefSeq" id="WP_151151542.1">
    <property type="nucleotide sequence ID" value="NZ_WAIE01000006.1"/>
</dbReference>
<feature type="transmembrane region" description="Helical" evidence="1">
    <location>
        <begin position="93"/>
        <end position="111"/>
    </location>
</feature>
<organism evidence="2 3">
    <name type="scientific">Pseudodesulfovibrio senegalensis</name>
    <dbReference type="NCBI Taxonomy" id="1721087"/>
    <lineage>
        <taxon>Bacteria</taxon>
        <taxon>Pseudomonadati</taxon>
        <taxon>Thermodesulfobacteriota</taxon>
        <taxon>Desulfovibrionia</taxon>
        <taxon>Desulfovibrionales</taxon>
        <taxon>Desulfovibrionaceae</taxon>
    </lineage>
</organism>
<dbReference type="AlphaFoldDB" id="A0A6N6N094"/>
<accession>A0A6N6N094</accession>
<gene>
    <name evidence="2" type="ORF">F8A88_12665</name>
</gene>
<name>A0A6N6N094_9BACT</name>
<feature type="transmembrane region" description="Helical" evidence="1">
    <location>
        <begin position="67"/>
        <end position="87"/>
    </location>
</feature>
<dbReference type="Pfam" id="PF11026">
    <property type="entry name" value="DUF2721"/>
    <property type="match status" value="1"/>
</dbReference>
<sequence>MTITVTTPALLFPAISLFMLAFTNRFLSLGSRIRALHDHFRQTSDESVRKQIDNLRKRIFMIRNMQGLGVMSMFTCVLSMVCLFENWQLAGEILFGISLALLLASLWISFLEIRISVNALEILLADLEKR</sequence>
<dbReference type="Proteomes" id="UP000438699">
    <property type="component" value="Unassembled WGS sequence"/>
</dbReference>